<keyword evidence="3" id="KW-1185">Reference proteome</keyword>
<evidence type="ECO:0000256" key="1">
    <source>
        <dbReference type="SAM" id="MobiDB-lite"/>
    </source>
</evidence>
<gene>
    <name evidence="2" type="ORF">AJ78_07585</name>
</gene>
<dbReference type="VEuPathDB" id="FungiDB:AJ78_07585"/>
<feature type="region of interest" description="Disordered" evidence="1">
    <location>
        <begin position="195"/>
        <end position="214"/>
    </location>
</feature>
<evidence type="ECO:0000313" key="2">
    <source>
        <dbReference type="EMBL" id="OJD11686.1"/>
    </source>
</evidence>
<dbReference type="OrthoDB" id="4199792at2759"/>
<dbReference type="STRING" id="1447872.A0A1J9P6G0"/>
<protein>
    <submittedName>
        <fullName evidence="2">Uncharacterized protein</fullName>
    </submittedName>
</protein>
<feature type="region of interest" description="Disordered" evidence="1">
    <location>
        <begin position="1"/>
        <end position="25"/>
    </location>
</feature>
<feature type="region of interest" description="Disordered" evidence="1">
    <location>
        <begin position="106"/>
        <end position="150"/>
    </location>
</feature>
<proteinExistence type="predicted"/>
<accession>A0A1J9P6G0</accession>
<feature type="compositionally biased region" description="Polar residues" evidence="1">
    <location>
        <begin position="195"/>
        <end position="207"/>
    </location>
</feature>
<dbReference type="EMBL" id="LGRN01000508">
    <property type="protein sequence ID" value="OJD11686.1"/>
    <property type="molecule type" value="Genomic_DNA"/>
</dbReference>
<evidence type="ECO:0000313" key="3">
    <source>
        <dbReference type="Proteomes" id="UP000182235"/>
    </source>
</evidence>
<organism evidence="2 3">
    <name type="scientific">Emergomyces pasteurianus Ep9510</name>
    <dbReference type="NCBI Taxonomy" id="1447872"/>
    <lineage>
        <taxon>Eukaryota</taxon>
        <taxon>Fungi</taxon>
        <taxon>Dikarya</taxon>
        <taxon>Ascomycota</taxon>
        <taxon>Pezizomycotina</taxon>
        <taxon>Eurotiomycetes</taxon>
        <taxon>Eurotiomycetidae</taxon>
        <taxon>Onygenales</taxon>
        <taxon>Ajellomycetaceae</taxon>
        <taxon>Emergomyces</taxon>
    </lineage>
</organism>
<dbReference type="Proteomes" id="UP000182235">
    <property type="component" value="Unassembled WGS sequence"/>
</dbReference>
<reference evidence="2 3" key="1">
    <citation type="submission" date="2015-07" db="EMBL/GenBank/DDBJ databases">
        <title>Emmonsia species relationships and genome sequence.</title>
        <authorList>
            <consortium name="The Broad Institute Genomics Platform"/>
            <person name="Cuomo C.A."/>
            <person name="Munoz J.F."/>
            <person name="Imamovic A."/>
            <person name="Priest M.E."/>
            <person name="Young S."/>
            <person name="Clay O.K."/>
            <person name="McEwen J.G."/>
        </authorList>
    </citation>
    <scope>NUCLEOTIDE SEQUENCE [LARGE SCALE GENOMIC DNA]</scope>
    <source>
        <strain evidence="2 3">UAMH 9510</strain>
    </source>
</reference>
<dbReference type="AlphaFoldDB" id="A0A1J9P6G0"/>
<sequence length="367" mass="42041">MPNANRGTRRLSSTSSDVKGGDNTSHQDEIMEIHSQVLQVIEILGQISAILETIEIKEQYDADLRASAKENRDVAHQQLSVGRLLSDYAFRMNPKIQELLAELERERAERERERAERERERAERERERAELDQERQWRQDAEAEARSERRRREEAEALAASSESSTLPVFLHACHELLLAIKIVTDPTRTTQGVTADLNSDDQQSSVEPMIKTESSIEKRMSKKNKTKKKETTMIMRGQADRFYIYCQNGDEHIPALAIKYKTLHKLTQDKIMRGLTQNIHPFKEVIDKNLDNSDFCLKEAFIFLHILNNSSSVMCSVCTLSLDVEEINDDSLHLTAIAQILAFILRALVSSSALQEWYDAVTELDI</sequence>
<comment type="caution">
    <text evidence="2">The sequence shown here is derived from an EMBL/GenBank/DDBJ whole genome shotgun (WGS) entry which is preliminary data.</text>
</comment>
<name>A0A1J9P6G0_9EURO</name>